<dbReference type="Proteomes" id="UP000481861">
    <property type="component" value="Unassembled WGS sequence"/>
</dbReference>
<reference evidence="1 2" key="1">
    <citation type="submission" date="2020-01" db="EMBL/GenBank/DDBJ databases">
        <authorList>
            <consortium name="DOE Joint Genome Institute"/>
            <person name="Haridas S."/>
            <person name="Albert R."/>
            <person name="Binder M."/>
            <person name="Bloem J."/>
            <person name="Labutti K."/>
            <person name="Salamov A."/>
            <person name="Andreopoulos B."/>
            <person name="Baker S.E."/>
            <person name="Barry K."/>
            <person name="Bills G."/>
            <person name="Bluhm B.H."/>
            <person name="Cannon C."/>
            <person name="Castanera R."/>
            <person name="Culley D.E."/>
            <person name="Daum C."/>
            <person name="Ezra D."/>
            <person name="Gonzalez J.B."/>
            <person name="Henrissat B."/>
            <person name="Kuo A."/>
            <person name="Liang C."/>
            <person name="Lipzen A."/>
            <person name="Lutzoni F."/>
            <person name="Magnuson J."/>
            <person name="Mondo S."/>
            <person name="Nolan M."/>
            <person name="Ohm R."/>
            <person name="Pangilinan J."/>
            <person name="Park H.-J.H."/>
            <person name="Ramirez L."/>
            <person name="Alfaro M."/>
            <person name="Sun H."/>
            <person name="Tritt A."/>
            <person name="Yoshinaga Y."/>
            <person name="Zwiers L.-H.L."/>
            <person name="Turgeon B.G."/>
            <person name="Goodwin S.B."/>
            <person name="Spatafora J.W."/>
            <person name="Crous P.W."/>
            <person name="Grigoriev I.V."/>
        </authorList>
    </citation>
    <scope>NUCLEOTIDE SEQUENCE [LARGE SCALE GENOMIC DNA]</scope>
    <source>
        <strain evidence="1 2">CBS 611.86</strain>
    </source>
</reference>
<dbReference type="AlphaFoldDB" id="A0A7C8MUZ2"/>
<evidence type="ECO:0000313" key="1">
    <source>
        <dbReference type="EMBL" id="KAF2875645.1"/>
    </source>
</evidence>
<name>A0A7C8MUZ2_9PLEO</name>
<organism evidence="1 2">
    <name type="scientific">Massariosphaeria phaeospora</name>
    <dbReference type="NCBI Taxonomy" id="100035"/>
    <lineage>
        <taxon>Eukaryota</taxon>
        <taxon>Fungi</taxon>
        <taxon>Dikarya</taxon>
        <taxon>Ascomycota</taxon>
        <taxon>Pezizomycotina</taxon>
        <taxon>Dothideomycetes</taxon>
        <taxon>Pleosporomycetidae</taxon>
        <taxon>Pleosporales</taxon>
        <taxon>Pleosporales incertae sedis</taxon>
        <taxon>Massariosphaeria</taxon>
    </lineage>
</organism>
<dbReference type="OrthoDB" id="3793678at2759"/>
<accession>A0A7C8MUZ2</accession>
<keyword evidence="2" id="KW-1185">Reference proteome</keyword>
<protein>
    <submittedName>
        <fullName evidence="1">Uncharacterized protein</fullName>
    </submittedName>
</protein>
<sequence>LLDGPTINIALEHGGSGLQYHHQMSSAKGMIIEDRLRQMQEQTDSKHMPFVVQFPMRALLAAAPHLSETLNAYTGSETIYCNFGNLLPVFAFEVLDWYVKALTTKDWLMFQPVQETVEKHDRWYYFYIYVAMKKLGMDSLAGQVGCLVEIFINRYGLAGDYGCFVQLLKHLSADDPLLPLLAKRYVEMSLGGAMSMLAELFKHLDKDFPHFGVVVREV</sequence>
<feature type="non-terminal residue" evidence="1">
    <location>
        <position position="1"/>
    </location>
</feature>
<dbReference type="EMBL" id="JAADJZ010000004">
    <property type="protein sequence ID" value="KAF2875645.1"/>
    <property type="molecule type" value="Genomic_DNA"/>
</dbReference>
<proteinExistence type="predicted"/>
<feature type="non-terminal residue" evidence="1">
    <location>
        <position position="218"/>
    </location>
</feature>
<comment type="caution">
    <text evidence="1">The sequence shown here is derived from an EMBL/GenBank/DDBJ whole genome shotgun (WGS) entry which is preliminary data.</text>
</comment>
<gene>
    <name evidence="1" type="ORF">BDV95DRAFT_468969</name>
</gene>
<evidence type="ECO:0000313" key="2">
    <source>
        <dbReference type="Proteomes" id="UP000481861"/>
    </source>
</evidence>